<comment type="caution">
    <text evidence="1">The sequence shown here is derived from an EMBL/GenBank/DDBJ whole genome shotgun (WGS) entry which is preliminary data.</text>
</comment>
<proteinExistence type="predicted"/>
<evidence type="ECO:0008006" key="3">
    <source>
        <dbReference type="Google" id="ProtNLM"/>
    </source>
</evidence>
<evidence type="ECO:0000313" key="2">
    <source>
        <dbReference type="Proteomes" id="UP000710815"/>
    </source>
</evidence>
<name>A0ABS9VSD6_9BIFI</name>
<dbReference type="EMBL" id="JAFEJT020000004">
    <property type="protein sequence ID" value="MCH9274997.1"/>
    <property type="molecule type" value="Genomic_DNA"/>
</dbReference>
<dbReference type="RefSeq" id="WP_241512830.1">
    <property type="nucleotide sequence ID" value="NZ_JAFEJT020000004.1"/>
</dbReference>
<protein>
    <recommendedName>
        <fullName evidence="3">Adhesin</fullName>
    </recommendedName>
</protein>
<organism evidence="1 2">
    <name type="scientific">Bifidobacterium amazonense</name>
    <dbReference type="NCBI Taxonomy" id="2809027"/>
    <lineage>
        <taxon>Bacteria</taxon>
        <taxon>Bacillati</taxon>
        <taxon>Actinomycetota</taxon>
        <taxon>Actinomycetes</taxon>
        <taxon>Bifidobacteriales</taxon>
        <taxon>Bifidobacteriaceae</taxon>
        <taxon>Bifidobacterium</taxon>
    </lineage>
</organism>
<reference evidence="1 2" key="2">
    <citation type="journal article" date="2021" name="Syst. Appl. Microbiol.">
        <title>Phylogenetic classification of ten novel species belonging to the genus Bifidobacterium comprising B. phasiani sp. nov., B. pongonis sp. nov., B. saguinibicoloris sp. nov., B. colobi sp. nov., B. simiiventris sp. nov., B. santillanense sp. nov., B. miconis sp. nov., B. amazonense sp. nov., B. pluvialisilvae sp. nov., and B. miconisargentati sp. nov.</title>
        <authorList>
            <person name="Lugli G.A."/>
            <person name="Calvete-Torre I."/>
            <person name="Alessandri G."/>
            <person name="Milani C."/>
            <person name="Turroni F."/>
            <person name="Laiolo P."/>
            <person name="Ossiprandi M.C."/>
            <person name="Margolles A."/>
            <person name="Ruiz L."/>
            <person name="Ventura M."/>
        </authorList>
    </citation>
    <scope>NUCLEOTIDE SEQUENCE [LARGE SCALE GENOMIC DNA]</scope>
    <source>
        <strain evidence="1 2">MA1</strain>
    </source>
</reference>
<keyword evidence="2" id="KW-1185">Reference proteome</keyword>
<sequence>MTGTATAATTQLGGWLTLDSGAYRLSADTTDSRLRATVGGLDSVSKPEGDLAAGSYLAYIVVTMSVGDGIDATITPMLSSTVQ</sequence>
<gene>
    <name evidence="1" type="ORF">JS533_001670</name>
</gene>
<reference evidence="1 2" key="1">
    <citation type="journal article" date="2021" name="Environ. Microbiol.">
        <title>Genetic insights into the dark matter of the mammalian gut microbiota through targeted genome reconstruction.</title>
        <authorList>
            <person name="Lugli G.A."/>
            <person name="Alessandri G."/>
            <person name="Milani C."/>
            <person name="Viappiani A."/>
            <person name="Fontana F."/>
            <person name="Tarracchini C."/>
            <person name="Mancabelli L."/>
            <person name="Argentini C."/>
            <person name="Ruiz L."/>
            <person name="Margolles A."/>
            <person name="van Sinderen D."/>
            <person name="Turroni F."/>
            <person name="Ventura M."/>
        </authorList>
    </citation>
    <scope>NUCLEOTIDE SEQUENCE [LARGE SCALE GENOMIC DNA]</scope>
    <source>
        <strain evidence="1 2">MA1</strain>
    </source>
</reference>
<accession>A0ABS9VSD6</accession>
<dbReference type="Proteomes" id="UP000710815">
    <property type="component" value="Unassembled WGS sequence"/>
</dbReference>
<evidence type="ECO:0000313" key="1">
    <source>
        <dbReference type="EMBL" id="MCH9274997.1"/>
    </source>
</evidence>